<feature type="domain" description="RecX third three-helical" evidence="7">
    <location>
        <begin position="108"/>
        <end position="153"/>
    </location>
</feature>
<dbReference type="RefSeq" id="WP_302041438.1">
    <property type="nucleotide sequence ID" value="NZ_JAUKPO010000033.1"/>
</dbReference>
<dbReference type="Pfam" id="PF21982">
    <property type="entry name" value="RecX_HTH1"/>
    <property type="match status" value="1"/>
</dbReference>
<evidence type="ECO:0000256" key="5">
    <source>
        <dbReference type="HAMAP-Rule" id="MF_01114"/>
    </source>
</evidence>
<keyword evidence="10" id="KW-1185">Reference proteome</keyword>
<evidence type="ECO:0000313" key="9">
    <source>
        <dbReference type="EMBL" id="MDO1450637.1"/>
    </source>
</evidence>
<dbReference type="InterPro" id="IPR053924">
    <property type="entry name" value="RecX_HTH_2nd"/>
</dbReference>
<comment type="caution">
    <text evidence="9">The sequence shown here is derived from an EMBL/GenBank/DDBJ whole genome shotgun (WGS) entry which is preliminary data.</text>
</comment>
<sequence>MFQPKKQTPLTKGEAYLKAASFCAYQERCRQEVREKLYTYELPDQEIEEILEKLETEKFLNEERFAKAFAGGKFRLKKWGRLKIRQELKMRGIPEAYIRKAGEEIKDEEYIEVLYHLLEKKKNADRLKSTIEDKQKLLRFALSKGYEQDLIWEGINNLFTAK</sequence>
<dbReference type="PANTHER" id="PTHR33602:SF1">
    <property type="entry name" value="REGULATORY PROTEIN RECX FAMILY PROTEIN"/>
    <property type="match status" value="1"/>
</dbReference>
<evidence type="ECO:0000313" key="10">
    <source>
        <dbReference type="Proteomes" id="UP001168528"/>
    </source>
</evidence>
<evidence type="ECO:0000259" key="8">
    <source>
        <dbReference type="Pfam" id="PF21982"/>
    </source>
</evidence>
<dbReference type="EMBL" id="JAUKPO010000033">
    <property type="protein sequence ID" value="MDO1450637.1"/>
    <property type="molecule type" value="Genomic_DNA"/>
</dbReference>
<evidence type="ECO:0000256" key="1">
    <source>
        <dbReference type="ARBA" id="ARBA00004496"/>
    </source>
</evidence>
<comment type="subcellular location">
    <subcellularLocation>
        <location evidence="1 5">Cytoplasm</location>
    </subcellularLocation>
</comment>
<comment type="similarity">
    <text evidence="2 5">Belongs to the RecX family.</text>
</comment>
<name>A0ABT8REX2_9BACT</name>
<dbReference type="Pfam" id="PF21981">
    <property type="entry name" value="RecX_HTH3"/>
    <property type="match status" value="1"/>
</dbReference>
<dbReference type="InterPro" id="IPR053926">
    <property type="entry name" value="RecX_HTH_1st"/>
</dbReference>
<organism evidence="9 10">
    <name type="scientific">Rhodocytophaga aerolata</name>
    <dbReference type="NCBI Taxonomy" id="455078"/>
    <lineage>
        <taxon>Bacteria</taxon>
        <taxon>Pseudomonadati</taxon>
        <taxon>Bacteroidota</taxon>
        <taxon>Cytophagia</taxon>
        <taxon>Cytophagales</taxon>
        <taxon>Rhodocytophagaceae</taxon>
        <taxon>Rhodocytophaga</taxon>
    </lineage>
</organism>
<reference evidence="9" key="1">
    <citation type="submission" date="2023-07" db="EMBL/GenBank/DDBJ databases">
        <title>The genome sequence of Rhodocytophaga aerolata KACC 12507.</title>
        <authorList>
            <person name="Zhang X."/>
        </authorList>
    </citation>
    <scope>NUCLEOTIDE SEQUENCE</scope>
    <source>
        <strain evidence="9">KACC 12507</strain>
    </source>
</reference>
<evidence type="ECO:0000256" key="2">
    <source>
        <dbReference type="ARBA" id="ARBA00009695"/>
    </source>
</evidence>
<keyword evidence="4 5" id="KW-0963">Cytoplasm</keyword>
<dbReference type="Pfam" id="PF02631">
    <property type="entry name" value="RecX_HTH2"/>
    <property type="match status" value="1"/>
</dbReference>
<evidence type="ECO:0000256" key="3">
    <source>
        <dbReference type="ARBA" id="ARBA00018111"/>
    </source>
</evidence>
<dbReference type="Proteomes" id="UP001168528">
    <property type="component" value="Unassembled WGS sequence"/>
</dbReference>
<dbReference type="HAMAP" id="MF_01114">
    <property type="entry name" value="RecX"/>
    <property type="match status" value="1"/>
</dbReference>
<proteinExistence type="inferred from homology"/>
<accession>A0ABT8REX2</accession>
<evidence type="ECO:0000256" key="4">
    <source>
        <dbReference type="ARBA" id="ARBA00022490"/>
    </source>
</evidence>
<dbReference type="InterPro" id="IPR053925">
    <property type="entry name" value="RecX_HTH_3rd"/>
</dbReference>
<dbReference type="InterPro" id="IPR003783">
    <property type="entry name" value="Regulatory_RecX"/>
</dbReference>
<protein>
    <recommendedName>
        <fullName evidence="3 5">Regulatory protein RecX</fullName>
    </recommendedName>
</protein>
<dbReference type="PANTHER" id="PTHR33602">
    <property type="entry name" value="REGULATORY PROTEIN RECX FAMILY PROTEIN"/>
    <property type="match status" value="1"/>
</dbReference>
<evidence type="ECO:0000259" key="6">
    <source>
        <dbReference type="Pfam" id="PF02631"/>
    </source>
</evidence>
<feature type="domain" description="RecX first three-helical" evidence="8">
    <location>
        <begin position="15"/>
        <end position="54"/>
    </location>
</feature>
<dbReference type="InterPro" id="IPR036388">
    <property type="entry name" value="WH-like_DNA-bd_sf"/>
</dbReference>
<evidence type="ECO:0000259" key="7">
    <source>
        <dbReference type="Pfam" id="PF21981"/>
    </source>
</evidence>
<comment type="function">
    <text evidence="5">Modulates RecA activity.</text>
</comment>
<feature type="domain" description="RecX second three-helical" evidence="6">
    <location>
        <begin position="61"/>
        <end position="101"/>
    </location>
</feature>
<dbReference type="Gene3D" id="1.10.10.10">
    <property type="entry name" value="Winged helix-like DNA-binding domain superfamily/Winged helix DNA-binding domain"/>
    <property type="match status" value="3"/>
</dbReference>
<gene>
    <name evidence="5" type="primary">recX</name>
    <name evidence="9" type="ORF">Q0590_30470</name>
</gene>